<reference evidence="5 6" key="1">
    <citation type="submission" date="2020-04" db="EMBL/GenBank/DDBJ databases">
        <title>A Flavivirga sp. nov.</title>
        <authorList>
            <person name="Sun X."/>
        </authorList>
    </citation>
    <scope>NUCLEOTIDE SEQUENCE [LARGE SCALE GENOMIC DNA]</scope>
    <source>
        <strain evidence="5 6">Y03</strain>
    </source>
</reference>
<dbReference type="Gene3D" id="2.60.40.3440">
    <property type="match status" value="1"/>
</dbReference>
<dbReference type="EMBL" id="JABBHF010000006">
    <property type="protein sequence ID" value="NMH88154.1"/>
    <property type="molecule type" value="Genomic_DNA"/>
</dbReference>
<feature type="region of interest" description="Disordered" evidence="2">
    <location>
        <begin position="27"/>
        <end position="82"/>
    </location>
</feature>
<comment type="caution">
    <text evidence="5">The sequence shown here is derived from an EMBL/GenBank/DDBJ whole genome shotgun (WGS) entry which is preliminary data.</text>
</comment>
<dbReference type="Pfam" id="PF17963">
    <property type="entry name" value="Big_9"/>
    <property type="match status" value="1"/>
</dbReference>
<dbReference type="InterPro" id="IPR000757">
    <property type="entry name" value="Beta-glucanase-like"/>
</dbReference>
<feature type="chain" id="PRO_5045067480" evidence="3">
    <location>
        <begin position="27"/>
        <end position="426"/>
    </location>
</feature>
<dbReference type="PROSITE" id="PS51257">
    <property type="entry name" value="PROKAR_LIPOPROTEIN"/>
    <property type="match status" value="1"/>
</dbReference>
<comment type="similarity">
    <text evidence="1">Belongs to the glycosyl hydrolase 16 family.</text>
</comment>
<feature type="compositionally biased region" description="Acidic residues" evidence="2">
    <location>
        <begin position="72"/>
        <end position="82"/>
    </location>
</feature>
<feature type="compositionally biased region" description="Polar residues" evidence="2">
    <location>
        <begin position="51"/>
        <end position="68"/>
    </location>
</feature>
<feature type="signal peptide" evidence="3">
    <location>
        <begin position="1"/>
        <end position="26"/>
    </location>
</feature>
<dbReference type="Gene3D" id="2.60.120.200">
    <property type="match status" value="1"/>
</dbReference>
<dbReference type="SUPFAM" id="SSF49899">
    <property type="entry name" value="Concanavalin A-like lectins/glucanases"/>
    <property type="match status" value="1"/>
</dbReference>
<dbReference type="RefSeq" id="WP_169673393.1">
    <property type="nucleotide sequence ID" value="NZ_JABBHF010000006.1"/>
</dbReference>
<keyword evidence="3" id="KW-0732">Signal</keyword>
<feature type="domain" description="GH16" evidence="4">
    <location>
        <begin position="157"/>
        <end position="426"/>
    </location>
</feature>
<dbReference type="PROSITE" id="PS51762">
    <property type="entry name" value="GH16_2"/>
    <property type="match status" value="1"/>
</dbReference>
<keyword evidence="6" id="KW-1185">Reference proteome</keyword>
<feature type="compositionally biased region" description="Low complexity" evidence="2">
    <location>
        <begin position="40"/>
        <end position="50"/>
    </location>
</feature>
<protein>
    <submittedName>
        <fullName evidence="5">Family 16 glycosylhydrolase</fullName>
    </submittedName>
</protein>
<name>A0ABX1RX63_9FLAO</name>
<evidence type="ECO:0000313" key="5">
    <source>
        <dbReference type="EMBL" id="NMH88154.1"/>
    </source>
</evidence>
<evidence type="ECO:0000256" key="2">
    <source>
        <dbReference type="SAM" id="MobiDB-lite"/>
    </source>
</evidence>
<evidence type="ECO:0000313" key="6">
    <source>
        <dbReference type="Proteomes" id="UP000746690"/>
    </source>
</evidence>
<evidence type="ECO:0000256" key="3">
    <source>
        <dbReference type="SAM" id="SignalP"/>
    </source>
</evidence>
<accession>A0ABX1RX63</accession>
<evidence type="ECO:0000259" key="4">
    <source>
        <dbReference type="PROSITE" id="PS51762"/>
    </source>
</evidence>
<evidence type="ECO:0000256" key="1">
    <source>
        <dbReference type="ARBA" id="ARBA00006865"/>
    </source>
</evidence>
<dbReference type="Proteomes" id="UP000746690">
    <property type="component" value="Unassembled WGS sequence"/>
</dbReference>
<dbReference type="InterPro" id="IPR013320">
    <property type="entry name" value="ConA-like_dom_sf"/>
</dbReference>
<proteinExistence type="inferred from homology"/>
<organism evidence="5 6">
    <name type="scientific">Flavivirga algicola</name>
    <dbReference type="NCBI Taxonomy" id="2729136"/>
    <lineage>
        <taxon>Bacteria</taxon>
        <taxon>Pseudomonadati</taxon>
        <taxon>Bacteroidota</taxon>
        <taxon>Flavobacteriia</taxon>
        <taxon>Flavobacteriales</taxon>
        <taxon>Flavobacteriaceae</taxon>
        <taxon>Flavivirga</taxon>
    </lineage>
</organism>
<gene>
    <name evidence="5" type="ORF">HHX25_11615</name>
</gene>
<sequence length="426" mass="47602">MKFLINKNPFILFFTLILLVSGCSSNNDPAPDPDPDPDPVVDTPTATDDTLTVNESSSAGANNQIDVSNNDDIGENGGDNDDYSLLANASNGNVTEVSDGVFQYLPNTAFIGNDSFTYTITDSDGDTDSATVNITVNDIATAENFNNIDPALPSFVSIVNTTPSDKQWVKLESMSDEFDVWDGSKWFKSTWNYGVPVFMTTASSNSGVADGNLWIKATLNESNIEDRWFQTARIHSVAETSYPMYTEARIKTSHISAYNTYWLNNGDIDNRDEIDIIENNTNPSCGCQPEFPTRMNSQYFHADSSKSPVTIRDEDNFISTNLSTVNPLRGIQWNEEYHTYGVWWKDSKNIQFYLDGEPAGSVTVGHDRSGQVYADREFTRDLEIIFDLWTNQADWLGGLPPKSDLADDSINTMRVDWVRTWKLEDK</sequence>